<protein>
    <submittedName>
        <fullName evidence="1">Tagaturonate reductase</fullName>
        <ecNumber evidence="1">1.1.1.58</ecNumber>
    </submittedName>
</protein>
<reference evidence="1" key="2">
    <citation type="submission" date="2021-04" db="EMBL/GenBank/DDBJ databases">
        <authorList>
            <person name="Gilroy R."/>
        </authorList>
    </citation>
    <scope>NUCLEOTIDE SEQUENCE</scope>
    <source>
        <strain evidence="1">ChiSjej5B23-15282</strain>
    </source>
</reference>
<reference evidence="1" key="1">
    <citation type="journal article" date="2021" name="PeerJ">
        <title>Extensive microbial diversity within the chicken gut microbiome revealed by metagenomics and culture.</title>
        <authorList>
            <person name="Gilroy R."/>
            <person name="Ravi A."/>
            <person name="Getino M."/>
            <person name="Pursley I."/>
            <person name="Horton D.L."/>
            <person name="Alikhan N.F."/>
            <person name="Baker D."/>
            <person name="Gharbi K."/>
            <person name="Hall N."/>
            <person name="Watson M."/>
            <person name="Adriaenssens E.M."/>
            <person name="Foster-Nyarko E."/>
            <person name="Jarju S."/>
            <person name="Secka A."/>
            <person name="Antonio M."/>
            <person name="Oren A."/>
            <person name="Chaudhuri R.R."/>
            <person name="La Ragione R."/>
            <person name="Hildebrand F."/>
            <person name="Pallen M.J."/>
        </authorList>
    </citation>
    <scope>NUCLEOTIDE SEQUENCE</scope>
    <source>
        <strain evidence="1">ChiSjej5B23-15282</strain>
    </source>
</reference>
<dbReference type="InterPro" id="IPR013328">
    <property type="entry name" value="6PGD_dom2"/>
</dbReference>
<accession>A0A9D1VXH7</accession>
<proteinExistence type="predicted"/>
<feature type="non-terminal residue" evidence="1">
    <location>
        <position position="1"/>
    </location>
</feature>
<gene>
    <name evidence="1" type="ORF">H9981_05985</name>
</gene>
<evidence type="ECO:0000313" key="2">
    <source>
        <dbReference type="Proteomes" id="UP000824243"/>
    </source>
</evidence>
<dbReference type="EMBL" id="DXFA01000105">
    <property type="protein sequence ID" value="HIX48544.1"/>
    <property type="molecule type" value="Genomic_DNA"/>
</dbReference>
<name>A0A9D1VXH7_9FIRM</name>
<dbReference type="AlphaFoldDB" id="A0A9D1VXH7"/>
<dbReference type="EC" id="1.1.1.58" evidence="1"/>
<sequence length="63" mass="7297">RWVLEFYWDHRNDSAEDLVHAVMTDEQMWGQDLTQIVGFEKLTADNLKLIREKGALAAFASCL</sequence>
<dbReference type="GO" id="GO:0009026">
    <property type="term" value="F:tagaturonate reductase activity"/>
    <property type="evidence" value="ECO:0007669"/>
    <property type="project" value="UniProtKB-EC"/>
</dbReference>
<keyword evidence="1" id="KW-0560">Oxidoreductase</keyword>
<organism evidence="1 2">
    <name type="scientific">Candidatus Mediterraneibacter caccavium</name>
    <dbReference type="NCBI Taxonomy" id="2838661"/>
    <lineage>
        <taxon>Bacteria</taxon>
        <taxon>Bacillati</taxon>
        <taxon>Bacillota</taxon>
        <taxon>Clostridia</taxon>
        <taxon>Lachnospirales</taxon>
        <taxon>Lachnospiraceae</taxon>
        <taxon>Mediterraneibacter</taxon>
    </lineage>
</organism>
<comment type="caution">
    <text evidence="1">The sequence shown here is derived from an EMBL/GenBank/DDBJ whole genome shotgun (WGS) entry which is preliminary data.</text>
</comment>
<evidence type="ECO:0000313" key="1">
    <source>
        <dbReference type="EMBL" id="HIX48544.1"/>
    </source>
</evidence>
<dbReference type="Gene3D" id="1.10.1040.10">
    <property type="entry name" value="N-(1-d-carboxylethyl)-l-norvaline Dehydrogenase, domain 2"/>
    <property type="match status" value="1"/>
</dbReference>
<dbReference type="Proteomes" id="UP000824243">
    <property type="component" value="Unassembled WGS sequence"/>
</dbReference>